<dbReference type="SUPFAM" id="SSF46689">
    <property type="entry name" value="Homeodomain-like"/>
    <property type="match status" value="1"/>
</dbReference>
<feature type="domain" description="Sigma-54 factor interaction" evidence="6">
    <location>
        <begin position="143"/>
        <end position="372"/>
    </location>
</feature>
<dbReference type="CDD" id="cd00009">
    <property type="entry name" value="AAA"/>
    <property type="match status" value="1"/>
</dbReference>
<dbReference type="InterPro" id="IPR003593">
    <property type="entry name" value="AAA+_ATPase"/>
</dbReference>
<reference evidence="9" key="1">
    <citation type="journal article" date="2019" name="Int. J. Syst. Evol. Microbiol.">
        <title>The Global Catalogue of Microorganisms (GCM) 10K type strain sequencing project: providing services to taxonomists for standard genome sequencing and annotation.</title>
        <authorList>
            <consortium name="The Broad Institute Genomics Platform"/>
            <consortium name="The Broad Institute Genome Sequencing Center for Infectious Disease"/>
            <person name="Wu L."/>
            <person name="Ma J."/>
        </authorList>
    </citation>
    <scope>NUCLEOTIDE SEQUENCE [LARGE SCALE GENOMIC DNA]</scope>
    <source>
        <strain evidence="9">CCM 8939</strain>
    </source>
</reference>
<dbReference type="InterPro" id="IPR011006">
    <property type="entry name" value="CheY-like_superfamily"/>
</dbReference>
<dbReference type="InterPro" id="IPR009057">
    <property type="entry name" value="Homeodomain-like_sf"/>
</dbReference>
<dbReference type="InterPro" id="IPR002078">
    <property type="entry name" value="Sigma_54_int"/>
</dbReference>
<comment type="caution">
    <text evidence="8">The sequence shown here is derived from an EMBL/GenBank/DDBJ whole genome shotgun (WGS) entry which is preliminary data.</text>
</comment>
<comment type="caution">
    <text evidence="5">Lacks conserved residue(s) required for the propagation of feature annotation.</text>
</comment>
<evidence type="ECO:0000259" key="6">
    <source>
        <dbReference type="PROSITE" id="PS50045"/>
    </source>
</evidence>
<accession>A0ABQ2BPU2</accession>
<evidence type="ECO:0000256" key="5">
    <source>
        <dbReference type="PROSITE-ProRule" id="PRU00169"/>
    </source>
</evidence>
<evidence type="ECO:0000256" key="1">
    <source>
        <dbReference type="ARBA" id="ARBA00022741"/>
    </source>
</evidence>
<evidence type="ECO:0000259" key="7">
    <source>
        <dbReference type="PROSITE" id="PS50110"/>
    </source>
</evidence>
<dbReference type="Gene3D" id="3.40.50.2300">
    <property type="match status" value="1"/>
</dbReference>
<dbReference type="SUPFAM" id="SSF52540">
    <property type="entry name" value="P-loop containing nucleoside triphosphate hydrolases"/>
    <property type="match status" value="1"/>
</dbReference>
<dbReference type="PROSITE" id="PS00675">
    <property type="entry name" value="SIGMA54_INTERACT_1"/>
    <property type="match status" value="1"/>
</dbReference>
<evidence type="ECO:0000256" key="4">
    <source>
        <dbReference type="ARBA" id="ARBA00023163"/>
    </source>
</evidence>
<dbReference type="Gene3D" id="1.10.8.60">
    <property type="match status" value="1"/>
</dbReference>
<dbReference type="Pfam" id="PF02954">
    <property type="entry name" value="HTH_8"/>
    <property type="match status" value="1"/>
</dbReference>
<proteinExistence type="predicted"/>
<keyword evidence="3" id="KW-0805">Transcription regulation</keyword>
<dbReference type="InterPro" id="IPR025944">
    <property type="entry name" value="Sigma_54_int_dom_CS"/>
</dbReference>
<sequence>MSNQILIIENNLDQSKKYRLLLQAKGYCVTEVDTIKSAKAILKSSQVAVIILAIDLPDGCGIEFIKEIKQQHIDTQIVLFTNNNSINNAVCSIRYGALEYIIKGEDFSELIVSIERAMKIVLEKFNDSLRFTEIGGLRNFHSIIGESQTIQKVKFLGEKVAITNATVLLLGETGVGKDILAEAIHSGSSRSKHAFVAINCSAIGQEMLECELFGYKAGAFTGALKDKKGLFEEADMGTIFLDEIGDMDLLLQSKILRVLENKSFIKMGDTKTAKTDCRIIAATHVDLLDAVKKGKFREDLYYRISSFIINIPPLRERLSDIPKLSVFFVRKIAQRLHMPIPIITDPFMNSLINHNWPGNIRELTNVLEKAMILSTGSLTLDLLDFNEKENISSSLQVMEHRFINNILIDCMGNKRKAARKLGISIATLYKKIG</sequence>
<dbReference type="PANTHER" id="PTHR32071">
    <property type="entry name" value="TRANSCRIPTIONAL REGULATORY PROTEIN"/>
    <property type="match status" value="1"/>
</dbReference>
<dbReference type="PROSITE" id="PS50045">
    <property type="entry name" value="SIGMA54_INTERACT_4"/>
    <property type="match status" value="1"/>
</dbReference>
<dbReference type="PROSITE" id="PS50110">
    <property type="entry name" value="RESPONSE_REGULATORY"/>
    <property type="match status" value="1"/>
</dbReference>
<organism evidence="8 9">
    <name type="scientific">Pedobacter mendelii</name>
    <dbReference type="NCBI Taxonomy" id="1908240"/>
    <lineage>
        <taxon>Bacteria</taxon>
        <taxon>Pseudomonadati</taxon>
        <taxon>Bacteroidota</taxon>
        <taxon>Sphingobacteriia</taxon>
        <taxon>Sphingobacteriales</taxon>
        <taxon>Sphingobacteriaceae</taxon>
        <taxon>Pedobacter</taxon>
    </lineage>
</organism>
<dbReference type="PROSITE" id="PS00688">
    <property type="entry name" value="SIGMA54_INTERACT_3"/>
    <property type="match status" value="1"/>
</dbReference>
<protein>
    <submittedName>
        <fullName evidence="8">Sigma-54-dependent Fis family transcriptional regulator</fullName>
    </submittedName>
</protein>
<evidence type="ECO:0000256" key="2">
    <source>
        <dbReference type="ARBA" id="ARBA00022840"/>
    </source>
</evidence>
<keyword evidence="9" id="KW-1185">Reference proteome</keyword>
<dbReference type="SUPFAM" id="SSF52172">
    <property type="entry name" value="CheY-like"/>
    <property type="match status" value="1"/>
</dbReference>
<dbReference type="PANTHER" id="PTHR32071:SF121">
    <property type="entry name" value="SIGMA L-DEPENDENT TRANSCRIPTIONAL REGULATOR YQIR-RELATED"/>
    <property type="match status" value="1"/>
</dbReference>
<dbReference type="InterPro" id="IPR025662">
    <property type="entry name" value="Sigma_54_int_dom_ATP-bd_1"/>
</dbReference>
<dbReference type="Gene3D" id="1.10.10.60">
    <property type="entry name" value="Homeodomain-like"/>
    <property type="match status" value="1"/>
</dbReference>
<dbReference type="InterPro" id="IPR027417">
    <property type="entry name" value="P-loop_NTPase"/>
</dbReference>
<evidence type="ECO:0000313" key="9">
    <source>
        <dbReference type="Proteomes" id="UP000645390"/>
    </source>
</evidence>
<dbReference type="InterPro" id="IPR002197">
    <property type="entry name" value="HTH_Fis"/>
</dbReference>
<dbReference type="InterPro" id="IPR058031">
    <property type="entry name" value="AAA_lid_NorR"/>
</dbReference>
<feature type="domain" description="Response regulatory" evidence="7">
    <location>
        <begin position="4"/>
        <end position="118"/>
    </location>
</feature>
<dbReference type="Gene3D" id="3.40.50.300">
    <property type="entry name" value="P-loop containing nucleotide triphosphate hydrolases"/>
    <property type="match status" value="1"/>
</dbReference>
<dbReference type="RefSeq" id="WP_188416687.1">
    <property type="nucleotide sequence ID" value="NZ_BMDJ01000011.1"/>
</dbReference>
<dbReference type="Proteomes" id="UP000645390">
    <property type="component" value="Unassembled WGS sequence"/>
</dbReference>
<keyword evidence="2" id="KW-0067">ATP-binding</keyword>
<evidence type="ECO:0000313" key="8">
    <source>
        <dbReference type="EMBL" id="GGI28637.1"/>
    </source>
</evidence>
<gene>
    <name evidence="8" type="ORF">GCM10008119_33640</name>
</gene>
<dbReference type="InterPro" id="IPR001789">
    <property type="entry name" value="Sig_transdc_resp-reg_receiver"/>
</dbReference>
<dbReference type="EMBL" id="BMDJ01000011">
    <property type="protein sequence ID" value="GGI28637.1"/>
    <property type="molecule type" value="Genomic_DNA"/>
</dbReference>
<dbReference type="SMART" id="SM00448">
    <property type="entry name" value="REC"/>
    <property type="match status" value="1"/>
</dbReference>
<keyword evidence="1" id="KW-0547">Nucleotide-binding</keyword>
<dbReference type="SMART" id="SM00382">
    <property type="entry name" value="AAA"/>
    <property type="match status" value="1"/>
</dbReference>
<dbReference type="Pfam" id="PF00158">
    <property type="entry name" value="Sigma54_activat"/>
    <property type="match status" value="1"/>
</dbReference>
<dbReference type="Pfam" id="PF00072">
    <property type="entry name" value="Response_reg"/>
    <property type="match status" value="1"/>
</dbReference>
<dbReference type="Pfam" id="PF25601">
    <property type="entry name" value="AAA_lid_14"/>
    <property type="match status" value="1"/>
</dbReference>
<keyword evidence="4" id="KW-0804">Transcription</keyword>
<name>A0ABQ2BPU2_9SPHI</name>
<evidence type="ECO:0000256" key="3">
    <source>
        <dbReference type="ARBA" id="ARBA00023015"/>
    </source>
</evidence>